<dbReference type="Pfam" id="PF03094">
    <property type="entry name" value="Mlo"/>
    <property type="match status" value="1"/>
</dbReference>
<comment type="subcellular location">
    <subcellularLocation>
        <location evidence="1 8">Membrane</location>
        <topology evidence="1 8">Multi-pass membrane protein</topology>
    </subcellularLocation>
</comment>
<reference evidence="10 11" key="1">
    <citation type="submission" date="2022-01" db="EMBL/GenBank/DDBJ databases">
        <authorList>
            <person name="Xiong W."/>
            <person name="Schranz E."/>
        </authorList>
    </citation>
    <scope>NUCLEOTIDE SEQUENCE [LARGE SCALE GENOMIC DNA]</scope>
</reference>
<keyword evidence="5 8" id="KW-1133">Transmembrane helix</keyword>
<gene>
    <name evidence="8" type="primary">MLO</name>
    <name evidence="10" type="ORF">LVIROSA_LOCUS15746</name>
</gene>
<feature type="transmembrane region" description="Helical" evidence="9">
    <location>
        <begin position="287"/>
        <end position="305"/>
    </location>
</feature>
<evidence type="ECO:0000256" key="5">
    <source>
        <dbReference type="ARBA" id="ARBA00022989"/>
    </source>
</evidence>
<dbReference type="EMBL" id="CAKMRJ010002241">
    <property type="protein sequence ID" value="CAH1428844.1"/>
    <property type="molecule type" value="Genomic_DNA"/>
</dbReference>
<dbReference type="Proteomes" id="UP001157418">
    <property type="component" value="Unassembled WGS sequence"/>
</dbReference>
<comment type="similarity">
    <text evidence="2 8">Belongs to the MLO family.</text>
</comment>
<name>A0AAU9MLS7_9ASTR</name>
<keyword evidence="8" id="KW-0112">Calmodulin-binding</keyword>
<evidence type="ECO:0000256" key="6">
    <source>
        <dbReference type="ARBA" id="ARBA00023136"/>
    </source>
</evidence>
<feature type="transmembrane region" description="Helical" evidence="9">
    <location>
        <begin position="381"/>
        <end position="402"/>
    </location>
</feature>
<keyword evidence="6 8" id="KW-0472">Membrane</keyword>
<keyword evidence="7 8" id="KW-0568">Pathogenesis-related protein</keyword>
<keyword evidence="4 8" id="KW-0611">Plant defense</keyword>
<accession>A0AAU9MLS7</accession>
<dbReference type="GO" id="GO:0016020">
    <property type="term" value="C:membrane"/>
    <property type="evidence" value="ECO:0007669"/>
    <property type="project" value="UniProtKB-SubCell"/>
</dbReference>
<comment type="function">
    <text evidence="8">May be involved in modulation of pathogen defense and leaf cell death.</text>
</comment>
<evidence type="ECO:0000256" key="7">
    <source>
        <dbReference type="ARBA" id="ARBA00023265"/>
    </source>
</evidence>
<evidence type="ECO:0000313" key="11">
    <source>
        <dbReference type="Proteomes" id="UP001157418"/>
    </source>
</evidence>
<evidence type="ECO:0000256" key="3">
    <source>
        <dbReference type="ARBA" id="ARBA00022692"/>
    </source>
</evidence>
<organism evidence="10 11">
    <name type="scientific">Lactuca virosa</name>
    <dbReference type="NCBI Taxonomy" id="75947"/>
    <lineage>
        <taxon>Eukaryota</taxon>
        <taxon>Viridiplantae</taxon>
        <taxon>Streptophyta</taxon>
        <taxon>Embryophyta</taxon>
        <taxon>Tracheophyta</taxon>
        <taxon>Spermatophyta</taxon>
        <taxon>Magnoliopsida</taxon>
        <taxon>eudicotyledons</taxon>
        <taxon>Gunneridae</taxon>
        <taxon>Pentapetalae</taxon>
        <taxon>asterids</taxon>
        <taxon>campanulids</taxon>
        <taxon>Asterales</taxon>
        <taxon>Asteraceae</taxon>
        <taxon>Cichorioideae</taxon>
        <taxon>Cichorieae</taxon>
        <taxon>Lactucinae</taxon>
        <taxon>Lactuca</taxon>
    </lineage>
</organism>
<evidence type="ECO:0000256" key="2">
    <source>
        <dbReference type="ARBA" id="ARBA00006574"/>
    </source>
</evidence>
<keyword evidence="11" id="KW-1185">Reference proteome</keyword>
<feature type="transmembrane region" description="Helical" evidence="9">
    <location>
        <begin position="143"/>
        <end position="167"/>
    </location>
</feature>
<evidence type="ECO:0000256" key="9">
    <source>
        <dbReference type="SAM" id="Phobius"/>
    </source>
</evidence>
<evidence type="ECO:0000256" key="8">
    <source>
        <dbReference type="RuleBase" id="RU280816"/>
    </source>
</evidence>
<dbReference type="GO" id="GO:0006952">
    <property type="term" value="P:defense response"/>
    <property type="evidence" value="ECO:0007669"/>
    <property type="project" value="UniProtKB-KW"/>
</dbReference>
<dbReference type="GO" id="GO:0005516">
    <property type="term" value="F:calmodulin binding"/>
    <property type="evidence" value="ECO:0007669"/>
    <property type="project" value="UniProtKB-KW"/>
</dbReference>
<keyword evidence="3 8" id="KW-0812">Transmembrane</keyword>
<evidence type="ECO:0000256" key="1">
    <source>
        <dbReference type="ARBA" id="ARBA00004141"/>
    </source>
</evidence>
<sequence length="636" mass="72358">MVESGESRSLEYTPTWIVAVICSIIVLISLLAERGLHHLGKWLKQRGQDALYEALQKLQEELMLLGFISLLLTVSQNTISKICIPPHLANYMLPCKRKEETPSKTGHLNFHFGRHLLAKDIGTQHCGSQGKVPLVSLEGLHQLHIFIFVLAVVHVIFCATTMALGVAKIQEWKHWENSIHPKNGHVHLHHRQFFTQRTMGHYRKKPVIRWIVSFFKQFYGSVTKSDYIALRSGFIREHCPGNPNYNFHKYLLRTLELDYKRIVGISWYLWLFVVIFLLLNISGWHTYFWLSFLPIILLLLVGAHLEHIITILARDVVEKGADAVKPSDDHFWFNNPMIIIYLIHFILFQNAFEIGFFFWVWTTYGFDSCVMDKVGYIVTKLVLGAIVQVLCSYSTLPLYAIVSQMGSMFKPSLFEQFALDLISDWVGDRSNVASSHSYGLQNQPQLTDEIVTTDQRTTTSVVELSSLTPIPEQDLDKGCNGIDDKKASLLMMNFTIEEVEFAMNKLGEDAPVNELVDFIFAAQLANADDKRISVEFQKKDMLIVIAEKLWSGLEHFVFDWFINADRVVSQVEYPLLANLRGLLLDLVAQLVGALSQMRVVGKGCKLVGCGTAVPILEVSNDDLSNIVNTNDEWISV</sequence>
<dbReference type="InterPro" id="IPR004326">
    <property type="entry name" value="Mlo"/>
</dbReference>
<dbReference type="AlphaFoldDB" id="A0AAU9MLS7"/>
<dbReference type="PANTHER" id="PTHR31942">
    <property type="entry name" value="MLO-LIKE PROTEIN 1"/>
    <property type="match status" value="1"/>
</dbReference>
<feature type="transmembrane region" description="Helical" evidence="9">
    <location>
        <begin position="12"/>
        <end position="32"/>
    </location>
</feature>
<comment type="caution">
    <text evidence="10">The sequence shown here is derived from an EMBL/GenBank/DDBJ whole genome shotgun (WGS) entry which is preliminary data.</text>
</comment>
<comment type="domain">
    <text evidence="8">The C-terminus contains a calmodulin-binding domain, which binds calmodulin in a calcium-dependent fashion.</text>
</comment>
<evidence type="ECO:0000256" key="4">
    <source>
        <dbReference type="ARBA" id="ARBA00022821"/>
    </source>
</evidence>
<dbReference type="PANTHER" id="PTHR31942:SF54">
    <property type="entry name" value="MLO-LIKE PROTEIN 13"/>
    <property type="match status" value="1"/>
</dbReference>
<feature type="transmembrane region" description="Helical" evidence="9">
    <location>
        <begin position="262"/>
        <end position="281"/>
    </location>
</feature>
<feature type="transmembrane region" description="Helical" evidence="9">
    <location>
        <begin position="338"/>
        <end position="361"/>
    </location>
</feature>
<proteinExistence type="inferred from homology"/>
<protein>
    <recommendedName>
        <fullName evidence="8">MLO-like protein</fullName>
    </recommendedName>
</protein>
<evidence type="ECO:0000313" key="10">
    <source>
        <dbReference type="EMBL" id="CAH1428844.1"/>
    </source>
</evidence>